<dbReference type="Gene3D" id="1.10.510.10">
    <property type="entry name" value="Transferase(Phosphotransferase) domain 1"/>
    <property type="match status" value="1"/>
</dbReference>
<dbReference type="EC" id="2.7.11.1" evidence="3"/>
<dbReference type="InterPro" id="IPR011009">
    <property type="entry name" value="Kinase-like_dom_sf"/>
</dbReference>
<dbReference type="SUPFAM" id="SSF50729">
    <property type="entry name" value="PH domain-like"/>
    <property type="match status" value="1"/>
</dbReference>
<name>A0A137P4N2_CONC2</name>
<dbReference type="InterPro" id="IPR036936">
    <property type="entry name" value="CRIB_dom_sf"/>
</dbReference>
<dbReference type="STRING" id="796925.A0A137P4N2"/>
<dbReference type="SUPFAM" id="SSF56112">
    <property type="entry name" value="Protein kinase-like (PK-like)"/>
    <property type="match status" value="1"/>
</dbReference>
<dbReference type="Proteomes" id="UP000070444">
    <property type="component" value="Unassembled WGS sequence"/>
</dbReference>
<organism evidence="17 18">
    <name type="scientific">Conidiobolus coronatus (strain ATCC 28846 / CBS 209.66 / NRRL 28638)</name>
    <name type="common">Delacroixia coronata</name>
    <dbReference type="NCBI Taxonomy" id="796925"/>
    <lineage>
        <taxon>Eukaryota</taxon>
        <taxon>Fungi</taxon>
        <taxon>Fungi incertae sedis</taxon>
        <taxon>Zoopagomycota</taxon>
        <taxon>Entomophthoromycotina</taxon>
        <taxon>Entomophthoromycetes</taxon>
        <taxon>Entomophthorales</taxon>
        <taxon>Ancylistaceae</taxon>
        <taxon>Conidiobolus</taxon>
    </lineage>
</organism>
<gene>
    <name evidence="17" type="ORF">CONCODRAFT_71069</name>
</gene>
<dbReference type="Gene3D" id="3.90.810.10">
    <property type="entry name" value="CRIB domain"/>
    <property type="match status" value="1"/>
</dbReference>
<dbReference type="SMART" id="SM00285">
    <property type="entry name" value="PBD"/>
    <property type="match status" value="1"/>
</dbReference>
<dbReference type="PANTHER" id="PTHR45832:SF22">
    <property type="entry name" value="SERINE_THREONINE-PROTEIN KINASE SAMKA-RELATED"/>
    <property type="match status" value="1"/>
</dbReference>
<dbReference type="PROSITE" id="PS50003">
    <property type="entry name" value="PH_DOMAIN"/>
    <property type="match status" value="1"/>
</dbReference>
<dbReference type="InterPro" id="IPR051931">
    <property type="entry name" value="PAK3-like"/>
</dbReference>
<evidence type="ECO:0000259" key="15">
    <source>
        <dbReference type="PROSITE" id="PS50011"/>
    </source>
</evidence>
<comment type="catalytic activity">
    <reaction evidence="11">
        <text>L-threonyl-[protein] + ATP = O-phospho-L-threonyl-[protein] + ADP + H(+)</text>
        <dbReference type="Rhea" id="RHEA:46608"/>
        <dbReference type="Rhea" id="RHEA-COMP:11060"/>
        <dbReference type="Rhea" id="RHEA-COMP:11605"/>
        <dbReference type="ChEBI" id="CHEBI:15378"/>
        <dbReference type="ChEBI" id="CHEBI:30013"/>
        <dbReference type="ChEBI" id="CHEBI:30616"/>
        <dbReference type="ChEBI" id="CHEBI:61977"/>
        <dbReference type="ChEBI" id="CHEBI:456216"/>
        <dbReference type="EC" id="2.7.11.1"/>
    </reaction>
</comment>
<keyword evidence="4" id="KW-0723">Serine/threonine-protein kinase</keyword>
<protein>
    <recommendedName>
        <fullName evidence="3">non-specific serine/threonine protein kinase</fullName>
        <ecNumber evidence="3">2.7.11.1</ecNumber>
    </recommendedName>
</protein>
<dbReference type="SMART" id="SM00220">
    <property type="entry name" value="S_TKc"/>
    <property type="match status" value="1"/>
</dbReference>
<dbReference type="InterPro" id="IPR011993">
    <property type="entry name" value="PH-like_dom_sf"/>
</dbReference>
<dbReference type="InterPro" id="IPR008271">
    <property type="entry name" value="Ser/Thr_kinase_AS"/>
</dbReference>
<dbReference type="OrthoDB" id="248923at2759"/>
<evidence type="ECO:0000259" key="14">
    <source>
        <dbReference type="PROSITE" id="PS50003"/>
    </source>
</evidence>
<dbReference type="GO" id="GO:0106310">
    <property type="term" value="F:protein serine kinase activity"/>
    <property type="evidence" value="ECO:0007669"/>
    <property type="project" value="RHEA"/>
</dbReference>
<dbReference type="InterPro" id="IPR000719">
    <property type="entry name" value="Prot_kinase_dom"/>
</dbReference>
<comment type="similarity">
    <text evidence="2">Belongs to the protein kinase superfamily. STE Ser/Thr protein kinase family. STE20 subfamily.</text>
</comment>
<evidence type="ECO:0000256" key="9">
    <source>
        <dbReference type="ARBA" id="ARBA00022840"/>
    </source>
</evidence>
<keyword evidence="18" id="KW-1185">Reference proteome</keyword>
<feature type="domain" description="CRIB" evidence="16">
    <location>
        <begin position="112"/>
        <end position="125"/>
    </location>
</feature>
<dbReference type="CDD" id="cd01093">
    <property type="entry name" value="CRIB_PAK_like"/>
    <property type="match status" value="1"/>
</dbReference>
<evidence type="ECO:0000256" key="5">
    <source>
        <dbReference type="ARBA" id="ARBA00022679"/>
    </source>
</evidence>
<dbReference type="PROSITE" id="PS50011">
    <property type="entry name" value="PROTEIN_KINASE_DOM"/>
    <property type="match status" value="1"/>
</dbReference>
<dbReference type="PROSITE" id="PS00108">
    <property type="entry name" value="PROTEIN_KINASE_ST"/>
    <property type="match status" value="1"/>
</dbReference>
<evidence type="ECO:0000256" key="3">
    <source>
        <dbReference type="ARBA" id="ARBA00012513"/>
    </source>
</evidence>
<dbReference type="GO" id="GO:0004674">
    <property type="term" value="F:protein serine/threonine kinase activity"/>
    <property type="evidence" value="ECO:0007669"/>
    <property type="project" value="UniProtKB-KW"/>
</dbReference>
<evidence type="ECO:0000256" key="13">
    <source>
        <dbReference type="SAM" id="MobiDB-lite"/>
    </source>
</evidence>
<proteinExistence type="inferred from homology"/>
<feature type="domain" description="Protein kinase" evidence="15">
    <location>
        <begin position="270"/>
        <end position="522"/>
    </location>
</feature>
<feature type="region of interest" description="Disordered" evidence="13">
    <location>
        <begin position="173"/>
        <end position="192"/>
    </location>
</feature>
<dbReference type="InterPro" id="IPR001849">
    <property type="entry name" value="PH_domain"/>
</dbReference>
<evidence type="ECO:0000256" key="10">
    <source>
        <dbReference type="ARBA" id="ARBA00022842"/>
    </source>
</evidence>
<evidence type="ECO:0000259" key="16">
    <source>
        <dbReference type="PROSITE" id="PS50108"/>
    </source>
</evidence>
<evidence type="ECO:0000256" key="1">
    <source>
        <dbReference type="ARBA" id="ARBA00001946"/>
    </source>
</evidence>
<evidence type="ECO:0000256" key="2">
    <source>
        <dbReference type="ARBA" id="ARBA00008874"/>
    </source>
</evidence>
<dbReference type="InterPro" id="IPR033923">
    <property type="entry name" value="PAK_BD"/>
</dbReference>
<keyword evidence="9" id="KW-0067">ATP-binding</keyword>
<dbReference type="AlphaFoldDB" id="A0A137P4N2"/>
<dbReference type="SMART" id="SM00233">
    <property type="entry name" value="PH"/>
    <property type="match status" value="1"/>
</dbReference>
<reference evidence="17 18" key="1">
    <citation type="journal article" date="2015" name="Genome Biol. Evol.">
        <title>Phylogenomic analyses indicate that early fungi evolved digesting cell walls of algal ancestors of land plants.</title>
        <authorList>
            <person name="Chang Y."/>
            <person name="Wang S."/>
            <person name="Sekimoto S."/>
            <person name="Aerts A.L."/>
            <person name="Choi C."/>
            <person name="Clum A."/>
            <person name="LaButti K.M."/>
            <person name="Lindquist E.A."/>
            <person name="Yee Ngan C."/>
            <person name="Ohm R.A."/>
            <person name="Salamov A.A."/>
            <person name="Grigoriev I.V."/>
            <person name="Spatafora J.W."/>
            <person name="Berbee M.L."/>
        </authorList>
    </citation>
    <scope>NUCLEOTIDE SEQUENCE [LARGE SCALE GENOMIC DNA]</scope>
    <source>
        <strain evidence="17 18">NRRL 28638</strain>
    </source>
</reference>
<dbReference type="Pfam" id="PF00786">
    <property type="entry name" value="PBD"/>
    <property type="match status" value="1"/>
</dbReference>
<dbReference type="FunFam" id="3.90.810.10:FF:000005">
    <property type="entry name" value="Non-specific serine/threonine protein kinase"/>
    <property type="match status" value="1"/>
</dbReference>
<keyword evidence="5" id="KW-0808">Transferase</keyword>
<evidence type="ECO:0000256" key="11">
    <source>
        <dbReference type="ARBA" id="ARBA00047899"/>
    </source>
</evidence>
<sequence>MSCVDNSPNNQVIKSGYVEVKQSGIKNWKSKVRYLILENDNLYVLKNSNRDKMDYKLKIDLNDILHIDRCVNSIYCFKITFKNHFITLNFNNDEDLFNWMDSIYELSPLSAVSGPTNFTHNTHVEFDMESKTFKGLPDEWNKMLQNSSITKEEYSANPQAVIEALDFFANQNKHDEDEQPGQPIDLASTHSSEQTIVNNDDDLIDKFGNLMESNKSEKTEPIVKQNITLTKLTDANSKKSKKSKSNDLTTESLLQEFSKITNEKPLESAYKVEDQIGQGACGKVFKGKEIATEQTVALKHIKLSQQKKKLMILNEVQTMKQIQHKNVVNFIGAFLENKNDLWVVMELMTGGSLTEIIDKCTLTEAHIANITFQMCEGLGFLHAQQIIHRDIKSDNVLLNDKGITKITDFGFCTLVNNSSRKRGTMVGTPYWMAPEVVKQKSYNEKVDIWSLGIMIIEMIEKEPPYLDEDPIKALYLIATNGMPRLKDSSKLTEILKRFLGLCLCVEIPHRSSAEELMQHAFLKERCSNEEMKDLVRQATVTN</sequence>
<dbReference type="Gene3D" id="3.30.200.20">
    <property type="entry name" value="Phosphorylase Kinase, domain 1"/>
    <property type="match status" value="1"/>
</dbReference>
<evidence type="ECO:0000313" key="18">
    <source>
        <dbReference type="Proteomes" id="UP000070444"/>
    </source>
</evidence>
<keyword evidence="10" id="KW-0460">Magnesium</keyword>
<dbReference type="PANTHER" id="PTHR45832">
    <property type="entry name" value="SERINE/THREONINE-PROTEIN KINASE SAMKA-RELATED-RELATED"/>
    <property type="match status" value="1"/>
</dbReference>
<dbReference type="InterPro" id="IPR000095">
    <property type="entry name" value="CRIB_dom"/>
</dbReference>
<dbReference type="PROSITE" id="PS50108">
    <property type="entry name" value="CRIB"/>
    <property type="match status" value="1"/>
</dbReference>
<accession>A0A137P4N2</accession>
<keyword evidence="8 17" id="KW-0418">Kinase</keyword>
<evidence type="ECO:0000256" key="6">
    <source>
        <dbReference type="ARBA" id="ARBA00022723"/>
    </source>
</evidence>
<dbReference type="GO" id="GO:0005524">
    <property type="term" value="F:ATP binding"/>
    <property type="evidence" value="ECO:0007669"/>
    <property type="project" value="UniProtKB-KW"/>
</dbReference>
<keyword evidence="7" id="KW-0547">Nucleotide-binding</keyword>
<dbReference type="Gene3D" id="2.30.29.30">
    <property type="entry name" value="Pleckstrin-homology domain (PH domain)/Phosphotyrosine-binding domain (PTB)"/>
    <property type="match status" value="1"/>
</dbReference>
<evidence type="ECO:0000256" key="7">
    <source>
        <dbReference type="ARBA" id="ARBA00022741"/>
    </source>
</evidence>
<dbReference type="FunFam" id="1.10.510.10:FF:000768">
    <property type="entry name" value="Non-specific serine/threonine protein kinase"/>
    <property type="match status" value="1"/>
</dbReference>
<comment type="catalytic activity">
    <reaction evidence="12">
        <text>L-seryl-[protein] + ATP = O-phospho-L-seryl-[protein] + ADP + H(+)</text>
        <dbReference type="Rhea" id="RHEA:17989"/>
        <dbReference type="Rhea" id="RHEA-COMP:9863"/>
        <dbReference type="Rhea" id="RHEA-COMP:11604"/>
        <dbReference type="ChEBI" id="CHEBI:15378"/>
        <dbReference type="ChEBI" id="CHEBI:29999"/>
        <dbReference type="ChEBI" id="CHEBI:30616"/>
        <dbReference type="ChEBI" id="CHEBI:83421"/>
        <dbReference type="ChEBI" id="CHEBI:456216"/>
        <dbReference type="EC" id="2.7.11.1"/>
    </reaction>
</comment>
<comment type="cofactor">
    <cofactor evidence="1">
        <name>Mg(2+)</name>
        <dbReference type="ChEBI" id="CHEBI:18420"/>
    </cofactor>
</comment>
<dbReference type="Pfam" id="PF00169">
    <property type="entry name" value="PH"/>
    <property type="match status" value="1"/>
</dbReference>
<feature type="domain" description="PH" evidence="14">
    <location>
        <begin position="11"/>
        <end position="108"/>
    </location>
</feature>
<keyword evidence="6" id="KW-0479">Metal-binding</keyword>
<evidence type="ECO:0000256" key="8">
    <source>
        <dbReference type="ARBA" id="ARBA00022777"/>
    </source>
</evidence>
<dbReference type="GO" id="GO:0046872">
    <property type="term" value="F:metal ion binding"/>
    <property type="evidence" value="ECO:0007669"/>
    <property type="project" value="UniProtKB-KW"/>
</dbReference>
<dbReference type="Pfam" id="PF00069">
    <property type="entry name" value="Pkinase"/>
    <property type="match status" value="1"/>
</dbReference>
<dbReference type="EMBL" id="KQ964517">
    <property type="protein sequence ID" value="KXN69956.1"/>
    <property type="molecule type" value="Genomic_DNA"/>
</dbReference>
<evidence type="ECO:0000256" key="12">
    <source>
        <dbReference type="ARBA" id="ARBA00048679"/>
    </source>
</evidence>
<evidence type="ECO:0000313" key="17">
    <source>
        <dbReference type="EMBL" id="KXN69956.1"/>
    </source>
</evidence>
<evidence type="ECO:0000256" key="4">
    <source>
        <dbReference type="ARBA" id="ARBA00022527"/>
    </source>
</evidence>